<keyword evidence="3" id="KW-1185">Reference proteome</keyword>
<evidence type="ECO:0008006" key="4">
    <source>
        <dbReference type="Google" id="ProtNLM"/>
    </source>
</evidence>
<dbReference type="InParanoid" id="A0A2V0NVE3"/>
<organism evidence="2 3">
    <name type="scientific">Raphidocelis subcapitata</name>
    <dbReference type="NCBI Taxonomy" id="307507"/>
    <lineage>
        <taxon>Eukaryota</taxon>
        <taxon>Viridiplantae</taxon>
        <taxon>Chlorophyta</taxon>
        <taxon>core chlorophytes</taxon>
        <taxon>Chlorophyceae</taxon>
        <taxon>CS clade</taxon>
        <taxon>Sphaeropleales</taxon>
        <taxon>Selenastraceae</taxon>
        <taxon>Raphidocelis</taxon>
    </lineage>
</organism>
<name>A0A2V0NVE3_9CHLO</name>
<comment type="caution">
    <text evidence="2">The sequence shown here is derived from an EMBL/GenBank/DDBJ whole genome shotgun (WGS) entry which is preliminary data.</text>
</comment>
<dbReference type="STRING" id="307507.A0A2V0NVE3"/>
<evidence type="ECO:0000313" key="2">
    <source>
        <dbReference type="EMBL" id="GBF89540.1"/>
    </source>
</evidence>
<dbReference type="Proteomes" id="UP000247498">
    <property type="component" value="Unassembled WGS sequence"/>
</dbReference>
<protein>
    <recommendedName>
        <fullName evidence="4">Acetoacetate decarboxylase</fullName>
    </recommendedName>
</protein>
<reference evidence="2 3" key="1">
    <citation type="journal article" date="2018" name="Sci. Rep.">
        <title>Raphidocelis subcapitata (=Pseudokirchneriella subcapitata) provides an insight into genome evolution and environmental adaptations in the Sphaeropleales.</title>
        <authorList>
            <person name="Suzuki S."/>
            <person name="Yamaguchi H."/>
            <person name="Nakajima N."/>
            <person name="Kawachi M."/>
        </authorList>
    </citation>
    <scope>NUCLEOTIDE SEQUENCE [LARGE SCALE GENOMIC DNA]</scope>
    <source>
        <strain evidence="2 3">NIES-35</strain>
    </source>
</reference>
<dbReference type="SUPFAM" id="SSF160104">
    <property type="entry name" value="Acetoacetate decarboxylase-like"/>
    <property type="match status" value="1"/>
</dbReference>
<gene>
    <name evidence="2" type="ORF">Rsub_02258</name>
</gene>
<accession>A0A2V0NVE3</accession>
<keyword evidence="1" id="KW-0732">Signal</keyword>
<dbReference type="PANTHER" id="PTHR40518">
    <property type="entry name" value="ACETOACETATE DECARBOXYLASE"/>
    <property type="match status" value="1"/>
</dbReference>
<sequence>MAAKHAAAMALLQLLAVASWASAAGASAPSAGEVGASAANWAQAADFPANTPTTVKLLSESSLTWQKMWVFMVLPGKQAPTPPGPYVDAGYGDLNYKGPAPLGFLMGVRYNKASPLDVYDEVIYIAGQYQPACLPEPLYSTARIWVSDRGTQKAGRCIWGLTKELANFQWAEGPGANPSWRSFKMIDPTGKTTFMANITDSPALSSVAPLTAPFIPKSFPAVQWPVNGVPGSPCQADDPAYAATIDALSTNPPGLLTWDLSLKWGEPVNAATVVNSYVDPAAFTGRNEPVHLVPVALRLVNGAGLLTKPKVVRC</sequence>
<proteinExistence type="predicted"/>
<dbReference type="EMBL" id="BDRX01000011">
    <property type="protein sequence ID" value="GBF89540.1"/>
    <property type="molecule type" value="Genomic_DNA"/>
</dbReference>
<dbReference type="AlphaFoldDB" id="A0A2V0NVE3"/>
<dbReference type="InterPro" id="IPR023375">
    <property type="entry name" value="ADC_dom_sf"/>
</dbReference>
<evidence type="ECO:0000313" key="3">
    <source>
        <dbReference type="Proteomes" id="UP000247498"/>
    </source>
</evidence>
<feature type="chain" id="PRO_5016026238" description="Acetoacetate decarboxylase" evidence="1">
    <location>
        <begin position="27"/>
        <end position="314"/>
    </location>
</feature>
<feature type="signal peptide" evidence="1">
    <location>
        <begin position="1"/>
        <end position="26"/>
    </location>
</feature>
<evidence type="ECO:0000256" key="1">
    <source>
        <dbReference type="SAM" id="SignalP"/>
    </source>
</evidence>
<dbReference type="PANTHER" id="PTHR40518:SF1">
    <property type="entry name" value="ACETOACETATE DECARBOXYLASE"/>
    <property type="match status" value="1"/>
</dbReference>